<dbReference type="AlphaFoldDB" id="A0AAW9K4G8"/>
<organism evidence="1 2">
    <name type="scientific">Carnobacterium maltaromaticum</name>
    <name type="common">Carnobacterium piscicola</name>
    <dbReference type="NCBI Taxonomy" id="2751"/>
    <lineage>
        <taxon>Bacteria</taxon>
        <taxon>Bacillati</taxon>
        <taxon>Bacillota</taxon>
        <taxon>Bacilli</taxon>
        <taxon>Lactobacillales</taxon>
        <taxon>Carnobacteriaceae</taxon>
        <taxon>Carnobacterium</taxon>
    </lineage>
</organism>
<evidence type="ECO:0000313" key="2">
    <source>
        <dbReference type="Proteomes" id="UP001290462"/>
    </source>
</evidence>
<comment type="caution">
    <text evidence="1">The sequence shown here is derived from an EMBL/GenBank/DDBJ whole genome shotgun (WGS) entry which is preliminary data.</text>
</comment>
<protein>
    <submittedName>
        <fullName evidence="1">Uncharacterized protein</fullName>
    </submittedName>
</protein>
<evidence type="ECO:0000313" key="1">
    <source>
        <dbReference type="EMBL" id="MDZ5760680.1"/>
    </source>
</evidence>
<gene>
    <name evidence="1" type="ORF">RAK27_18725</name>
</gene>
<dbReference type="EMBL" id="JAVBVO010000024">
    <property type="protein sequence ID" value="MDZ5760680.1"/>
    <property type="molecule type" value="Genomic_DNA"/>
</dbReference>
<proteinExistence type="predicted"/>
<dbReference type="RefSeq" id="WP_322809840.1">
    <property type="nucleotide sequence ID" value="NZ_JAVBVO010000024.1"/>
</dbReference>
<reference evidence="1" key="1">
    <citation type="submission" date="2023-08" db="EMBL/GenBank/DDBJ databases">
        <title>Genomic characterization of piscicolin 126 produced by Carnobacterium maltaromaticum CM22 strain isolated from salmon (Salmo salar).</title>
        <authorList>
            <person name="Gonzalez-Gragera E."/>
            <person name="Garcia-Lopez J.D."/>
            <person name="Teso-Perez C."/>
            <person name="Gimenez-Hernandez I."/>
            <person name="Peralta-Sanchez J.M."/>
            <person name="Valdivia E."/>
            <person name="Montalban-Lopez M."/>
            <person name="Martin-Platero A.M."/>
            <person name="Banos A."/>
            <person name="Martinez-Bueno M."/>
        </authorList>
    </citation>
    <scope>NUCLEOTIDE SEQUENCE</scope>
    <source>
        <strain evidence="1">CM22</strain>
    </source>
</reference>
<name>A0AAW9K4G8_CARML</name>
<dbReference type="Proteomes" id="UP001290462">
    <property type="component" value="Unassembled WGS sequence"/>
</dbReference>
<accession>A0AAW9K4G8</accession>
<sequence>MNEDVKSKSFRKEARFSEYGINYFNYYQEKFPKHSNAEVIEQIFKEHEGMKKEIEEQSELANKIYSRFKDDLVGIKLSVRNADKNVQILTEVCNGILFENDISHSLVNTSEMVTTPLKDARDFVESKIEGFRKTNAERTELKKLKMNKKSN</sequence>